<dbReference type="AlphaFoldDB" id="A0A2A4EN63"/>
<dbReference type="OrthoDB" id="9805307at2"/>
<dbReference type="EMBL" id="MTZV01000006">
    <property type="protein sequence ID" value="PCE22255.1"/>
    <property type="molecule type" value="Genomic_DNA"/>
</dbReference>
<dbReference type="GO" id="GO:0018773">
    <property type="term" value="F:acetylpyruvate hydrolase activity"/>
    <property type="evidence" value="ECO:0007669"/>
    <property type="project" value="TreeGrafter"/>
</dbReference>
<protein>
    <submittedName>
        <fullName evidence="6">Hydrolase</fullName>
    </submittedName>
</protein>
<evidence type="ECO:0000256" key="2">
    <source>
        <dbReference type="ARBA" id="ARBA00010211"/>
    </source>
</evidence>
<reference evidence="6 7" key="1">
    <citation type="submission" date="2017-01" db="EMBL/GenBank/DDBJ databases">
        <title>Whole-Genome Shotgun Sequencing of Two beta-Proteobacterial Species in Search of the Bulgecin Biosynthetic Cluster.</title>
        <authorList>
            <person name="Horsman M.E."/>
            <person name="Marous D.R."/>
            <person name="Li R."/>
            <person name="Oliver R.A."/>
            <person name="Byun B."/>
            <person name="Emrich S.J."/>
            <person name="Boggess B."/>
            <person name="Townsend C.A."/>
            <person name="Mobashery S."/>
        </authorList>
    </citation>
    <scope>NUCLEOTIDE SEQUENCE [LARGE SCALE GENOMIC DNA]</scope>
    <source>
        <strain evidence="6 7">ATCC 31363</strain>
    </source>
</reference>
<evidence type="ECO:0000256" key="4">
    <source>
        <dbReference type="ARBA" id="ARBA00022801"/>
    </source>
</evidence>
<comment type="similarity">
    <text evidence="2">Belongs to the FAH family.</text>
</comment>
<proteinExistence type="inferred from homology"/>
<dbReference type="Proteomes" id="UP000218022">
    <property type="component" value="Unassembled WGS sequence"/>
</dbReference>
<dbReference type="GO" id="GO:0019752">
    <property type="term" value="P:carboxylic acid metabolic process"/>
    <property type="evidence" value="ECO:0007669"/>
    <property type="project" value="UniProtKB-ARBA"/>
</dbReference>
<dbReference type="Gene3D" id="3.90.850.10">
    <property type="entry name" value="Fumarylacetoacetase-like, C-terminal domain"/>
    <property type="match status" value="1"/>
</dbReference>
<dbReference type="InterPro" id="IPR011234">
    <property type="entry name" value="Fumarylacetoacetase-like_C"/>
</dbReference>
<dbReference type="Pfam" id="PF01557">
    <property type="entry name" value="FAA_hydrolase"/>
    <property type="match status" value="1"/>
</dbReference>
<evidence type="ECO:0000313" key="7">
    <source>
        <dbReference type="Proteomes" id="UP000218022"/>
    </source>
</evidence>
<evidence type="ECO:0000256" key="3">
    <source>
        <dbReference type="ARBA" id="ARBA00022723"/>
    </source>
</evidence>
<keyword evidence="3" id="KW-0479">Metal-binding</keyword>
<dbReference type="FunFam" id="3.90.850.10:FF:000002">
    <property type="entry name" value="2-hydroxyhepta-2,4-diene-1,7-dioate isomerase"/>
    <property type="match status" value="1"/>
</dbReference>
<sequence>MRLANILKDGYRTVSVVSTDGSHYWPVNRLVPDFTGDMVELVQQFDTIKDKLDVETGGTRVDSAVLLAPIDQPRRNIFCVGKNYHEHAAEFQNSGFDHSAKNGEHAPEAPVVFTKPASTVIGPGAVIPRHANVTNQLDYEAELGVVIGKGGRGIRKADAMDHVFGYTVINDFTARDLQKLHRQWFIGKSLDGFCPMGPYLVTADEVDGQNIDIKCWVNDELRQNSNTSQLIFDIPTLIETLSAGIELQPGDIIATGTPAGVGIGFTPPRFLQPGDVIRIEIENVGVLVNRVGE</sequence>
<evidence type="ECO:0000313" key="6">
    <source>
        <dbReference type="EMBL" id="PCE22255.1"/>
    </source>
</evidence>
<dbReference type="RefSeq" id="WP_096723884.1">
    <property type="nucleotide sequence ID" value="NZ_MTZV01000006.1"/>
</dbReference>
<dbReference type="InterPro" id="IPR036663">
    <property type="entry name" value="Fumarylacetoacetase_C_sf"/>
</dbReference>
<dbReference type="GO" id="GO:0046872">
    <property type="term" value="F:metal ion binding"/>
    <property type="evidence" value="ECO:0007669"/>
    <property type="project" value="UniProtKB-KW"/>
</dbReference>
<evidence type="ECO:0000259" key="5">
    <source>
        <dbReference type="Pfam" id="PF01557"/>
    </source>
</evidence>
<comment type="cofactor">
    <cofactor evidence="1">
        <name>Mg(2+)</name>
        <dbReference type="ChEBI" id="CHEBI:18420"/>
    </cofactor>
</comment>
<organism evidence="6 7">
    <name type="scientific">Paraburkholderia acidicola</name>
    <dbReference type="NCBI Taxonomy" id="1912599"/>
    <lineage>
        <taxon>Bacteria</taxon>
        <taxon>Pseudomonadati</taxon>
        <taxon>Pseudomonadota</taxon>
        <taxon>Betaproteobacteria</taxon>
        <taxon>Burkholderiales</taxon>
        <taxon>Burkholderiaceae</taxon>
        <taxon>Paraburkholderia</taxon>
    </lineage>
</organism>
<dbReference type="PANTHER" id="PTHR11820">
    <property type="entry name" value="ACYLPYRUVASE"/>
    <property type="match status" value="1"/>
</dbReference>
<gene>
    <name evidence="6" type="ORF">BWP39_21510</name>
</gene>
<accession>A0A2A4EN63</accession>
<dbReference type="PANTHER" id="PTHR11820:SF7">
    <property type="entry name" value="ACYLPYRUVASE FAHD1, MITOCHONDRIAL"/>
    <property type="match status" value="1"/>
</dbReference>
<dbReference type="SUPFAM" id="SSF56529">
    <property type="entry name" value="FAH"/>
    <property type="match status" value="1"/>
</dbReference>
<name>A0A2A4EN63_9BURK</name>
<comment type="caution">
    <text evidence="6">The sequence shown here is derived from an EMBL/GenBank/DDBJ whole genome shotgun (WGS) entry which is preliminary data.</text>
</comment>
<keyword evidence="4 6" id="KW-0378">Hydrolase</keyword>
<evidence type="ECO:0000256" key="1">
    <source>
        <dbReference type="ARBA" id="ARBA00001946"/>
    </source>
</evidence>
<feature type="domain" description="Fumarylacetoacetase-like C-terminal" evidence="5">
    <location>
        <begin position="77"/>
        <end position="291"/>
    </location>
</feature>
<dbReference type="GO" id="GO:0016853">
    <property type="term" value="F:isomerase activity"/>
    <property type="evidence" value="ECO:0007669"/>
    <property type="project" value="UniProtKB-ARBA"/>
</dbReference>